<name>A0A9P5S782_9FUNG</name>
<protein>
    <submittedName>
        <fullName evidence="1">Uncharacterized protein</fullName>
    </submittedName>
</protein>
<feature type="non-terminal residue" evidence="1">
    <location>
        <position position="1"/>
    </location>
</feature>
<evidence type="ECO:0000313" key="1">
    <source>
        <dbReference type="EMBL" id="KAF9156895.1"/>
    </source>
</evidence>
<dbReference type="Proteomes" id="UP000748756">
    <property type="component" value="Unassembled WGS sequence"/>
</dbReference>
<evidence type="ECO:0000313" key="2">
    <source>
        <dbReference type="Proteomes" id="UP000748756"/>
    </source>
</evidence>
<dbReference type="EMBL" id="JAAAUQ010000008">
    <property type="protein sequence ID" value="KAF9156895.1"/>
    <property type="molecule type" value="Genomic_DNA"/>
</dbReference>
<comment type="caution">
    <text evidence="1">The sequence shown here is derived from an EMBL/GenBank/DDBJ whole genome shotgun (WGS) entry which is preliminary data.</text>
</comment>
<dbReference type="OrthoDB" id="2423220at2759"/>
<keyword evidence="2" id="KW-1185">Reference proteome</keyword>
<proteinExistence type="predicted"/>
<organism evidence="1 2">
    <name type="scientific">Linnemannia schmuckeri</name>
    <dbReference type="NCBI Taxonomy" id="64567"/>
    <lineage>
        <taxon>Eukaryota</taxon>
        <taxon>Fungi</taxon>
        <taxon>Fungi incertae sedis</taxon>
        <taxon>Mucoromycota</taxon>
        <taxon>Mortierellomycotina</taxon>
        <taxon>Mortierellomycetes</taxon>
        <taxon>Mortierellales</taxon>
        <taxon>Mortierellaceae</taxon>
        <taxon>Linnemannia</taxon>
    </lineage>
</organism>
<accession>A0A9P5S782</accession>
<gene>
    <name evidence="1" type="ORF">BG015_010830</name>
</gene>
<reference evidence="1" key="1">
    <citation type="journal article" date="2020" name="Fungal Divers.">
        <title>Resolving the Mortierellaceae phylogeny through synthesis of multi-gene phylogenetics and phylogenomics.</title>
        <authorList>
            <person name="Vandepol N."/>
            <person name="Liber J."/>
            <person name="Desiro A."/>
            <person name="Na H."/>
            <person name="Kennedy M."/>
            <person name="Barry K."/>
            <person name="Grigoriev I.V."/>
            <person name="Miller A.N."/>
            <person name="O'Donnell K."/>
            <person name="Stajich J.E."/>
            <person name="Bonito G."/>
        </authorList>
    </citation>
    <scope>NUCLEOTIDE SEQUENCE</scope>
    <source>
        <strain evidence="1">NRRL 6426</strain>
    </source>
</reference>
<sequence>RAYFEHLIVKAFEANDWNWTFNFTGKKDAEDLAKESLPVKLAVEEVINKPALSHFLNHACTAPYDTDERAGSPLADDIYTRSIQVMQDKVSALGLIGIEGLKATRRILSAGSVAEIGAGKALKVFLRFYGEQREI</sequence>
<dbReference type="AlphaFoldDB" id="A0A9P5S782"/>